<name>A0A1W1VCT7_9DEIO</name>
<sequence>MPGTAGFCVILDIYLHAHFTGREAPIMGGELSTAVPAMLGVHTLRGIGADRANAASGIAPVPVDPQSQCSG</sequence>
<keyword evidence="2" id="KW-1185">Reference proteome</keyword>
<protein>
    <submittedName>
        <fullName evidence="1">Uncharacterized protein</fullName>
    </submittedName>
</protein>
<gene>
    <name evidence="1" type="ORF">SAMN00790413_01002</name>
</gene>
<proteinExistence type="predicted"/>
<dbReference type="Proteomes" id="UP000192582">
    <property type="component" value="Unassembled WGS sequence"/>
</dbReference>
<accession>A0A1W1VCT7</accession>
<dbReference type="AlphaFoldDB" id="A0A1W1VCT7"/>
<dbReference type="RefSeq" id="WP_084048567.1">
    <property type="nucleotide sequence ID" value="NZ_FWWU01000009.1"/>
</dbReference>
<evidence type="ECO:0000313" key="1">
    <source>
        <dbReference type="EMBL" id="SMB91135.1"/>
    </source>
</evidence>
<organism evidence="1 2">
    <name type="scientific">Deinococcus hopiensis KR-140</name>
    <dbReference type="NCBI Taxonomy" id="695939"/>
    <lineage>
        <taxon>Bacteria</taxon>
        <taxon>Thermotogati</taxon>
        <taxon>Deinococcota</taxon>
        <taxon>Deinococci</taxon>
        <taxon>Deinococcales</taxon>
        <taxon>Deinococcaceae</taxon>
        <taxon>Deinococcus</taxon>
    </lineage>
</organism>
<dbReference type="STRING" id="695939.SAMN00790413_01002"/>
<reference evidence="1 2" key="1">
    <citation type="submission" date="2017-04" db="EMBL/GenBank/DDBJ databases">
        <authorList>
            <person name="Afonso C.L."/>
            <person name="Miller P.J."/>
            <person name="Scott M.A."/>
            <person name="Spackman E."/>
            <person name="Goraichik I."/>
            <person name="Dimitrov K.M."/>
            <person name="Suarez D.L."/>
            <person name="Swayne D.E."/>
        </authorList>
    </citation>
    <scope>NUCLEOTIDE SEQUENCE [LARGE SCALE GENOMIC DNA]</scope>
    <source>
        <strain evidence="1 2">KR-140</strain>
    </source>
</reference>
<dbReference type="EMBL" id="FWWU01000009">
    <property type="protein sequence ID" value="SMB91135.1"/>
    <property type="molecule type" value="Genomic_DNA"/>
</dbReference>
<evidence type="ECO:0000313" key="2">
    <source>
        <dbReference type="Proteomes" id="UP000192582"/>
    </source>
</evidence>